<evidence type="ECO:0000313" key="2">
    <source>
        <dbReference type="Proteomes" id="UP001240678"/>
    </source>
</evidence>
<accession>A0AAI9YEJ8</accession>
<dbReference type="AlphaFoldDB" id="A0AAI9YEJ8"/>
<comment type="caution">
    <text evidence="1">The sequence shown here is derived from an EMBL/GenBank/DDBJ whole genome shotgun (WGS) entry which is preliminary data.</text>
</comment>
<keyword evidence="2" id="KW-1185">Reference proteome</keyword>
<dbReference type="RefSeq" id="XP_060304364.1">
    <property type="nucleotide sequence ID" value="XM_060465097.1"/>
</dbReference>
<dbReference type="EMBL" id="MOOE01000036">
    <property type="protein sequence ID" value="KAK1503888.1"/>
    <property type="molecule type" value="Genomic_DNA"/>
</dbReference>
<protein>
    <submittedName>
        <fullName evidence="1">Uncharacterized protein</fullName>
    </submittedName>
</protein>
<name>A0AAI9YEJ8_9PEZI</name>
<dbReference type="Proteomes" id="UP001240678">
    <property type="component" value="Unassembled WGS sequence"/>
</dbReference>
<evidence type="ECO:0000313" key="1">
    <source>
        <dbReference type="EMBL" id="KAK1503888.1"/>
    </source>
</evidence>
<dbReference type="GeneID" id="85348644"/>
<proteinExistence type="predicted"/>
<gene>
    <name evidence="1" type="ORF">CCOS01_16963</name>
</gene>
<organism evidence="1 2">
    <name type="scientific">Colletotrichum costaricense</name>
    <dbReference type="NCBI Taxonomy" id="1209916"/>
    <lineage>
        <taxon>Eukaryota</taxon>
        <taxon>Fungi</taxon>
        <taxon>Dikarya</taxon>
        <taxon>Ascomycota</taxon>
        <taxon>Pezizomycotina</taxon>
        <taxon>Sordariomycetes</taxon>
        <taxon>Hypocreomycetidae</taxon>
        <taxon>Glomerellales</taxon>
        <taxon>Glomerellaceae</taxon>
        <taxon>Colletotrichum</taxon>
        <taxon>Colletotrichum acutatum species complex</taxon>
    </lineage>
</organism>
<reference evidence="1 2" key="1">
    <citation type="submission" date="2016-10" db="EMBL/GenBank/DDBJ databases">
        <title>The genome sequence of Colletotrichum fioriniae PJ7.</title>
        <authorList>
            <person name="Baroncelli R."/>
        </authorList>
    </citation>
    <scope>NUCLEOTIDE SEQUENCE [LARGE SCALE GENOMIC DNA]</scope>
    <source>
        <strain evidence="1 2">IMI 309622</strain>
    </source>
</reference>
<sequence length="64" mass="7742">MCNYTQHKYHCGHTRKIASWWCPLYEKTHRRCPPCVTWFENHANQTCGDCKPRTEVAWESMINR</sequence>